<dbReference type="GO" id="GO:0005524">
    <property type="term" value="F:ATP binding"/>
    <property type="evidence" value="ECO:0007669"/>
    <property type="project" value="UniProtKB-UniRule"/>
</dbReference>
<evidence type="ECO:0000256" key="7">
    <source>
        <dbReference type="ARBA" id="ARBA00022777"/>
    </source>
</evidence>
<comment type="subcellular location">
    <subcellularLocation>
        <location evidence="1">Membrane</location>
        <topology evidence="1">Single-pass membrane protein</topology>
    </subcellularLocation>
</comment>
<feature type="transmembrane region" description="Helical" evidence="13">
    <location>
        <begin position="21"/>
        <end position="45"/>
    </location>
</feature>
<dbReference type="PROSITE" id="PS50011">
    <property type="entry name" value="PROTEIN_KINASE_DOM"/>
    <property type="match status" value="1"/>
</dbReference>
<keyword evidence="16" id="KW-1185">Reference proteome</keyword>
<dbReference type="Pfam" id="PF00069">
    <property type="entry name" value="Pkinase"/>
    <property type="match status" value="1"/>
</dbReference>
<evidence type="ECO:0000256" key="3">
    <source>
        <dbReference type="ARBA" id="ARBA00022553"/>
    </source>
</evidence>
<dbReference type="Gene3D" id="3.30.200.20">
    <property type="entry name" value="Phosphorylase Kinase, domain 1"/>
    <property type="match status" value="1"/>
</dbReference>
<evidence type="ECO:0000256" key="12">
    <source>
        <dbReference type="SAM" id="MobiDB-lite"/>
    </source>
</evidence>
<reference evidence="15 16" key="1">
    <citation type="submission" date="2023-12" db="EMBL/GenBank/DDBJ databases">
        <title>A high-quality genome assembly for Dillenia turbinata (Dilleniales).</title>
        <authorList>
            <person name="Chanderbali A."/>
        </authorList>
    </citation>
    <scope>NUCLEOTIDE SEQUENCE [LARGE SCALE GENOMIC DNA]</scope>
    <source>
        <strain evidence="15">LSX21</strain>
        <tissue evidence="15">Leaf</tissue>
    </source>
</reference>
<protein>
    <recommendedName>
        <fullName evidence="2">non-specific serine/threonine protein kinase</fullName>
        <ecNumber evidence="2">2.7.11.1</ecNumber>
    </recommendedName>
</protein>
<proteinExistence type="predicted"/>
<evidence type="ECO:0000256" key="2">
    <source>
        <dbReference type="ARBA" id="ARBA00012513"/>
    </source>
</evidence>
<feature type="region of interest" description="Disordered" evidence="12">
    <location>
        <begin position="121"/>
        <end position="159"/>
    </location>
</feature>
<keyword evidence="8 11" id="KW-0067">ATP-binding</keyword>
<keyword evidence="3" id="KW-0597">Phosphoprotein</keyword>
<feature type="binding site" evidence="11">
    <location>
        <position position="219"/>
    </location>
    <ligand>
        <name>ATP</name>
        <dbReference type="ChEBI" id="CHEBI:30616"/>
    </ligand>
</feature>
<evidence type="ECO:0000256" key="4">
    <source>
        <dbReference type="ARBA" id="ARBA00022679"/>
    </source>
</evidence>
<dbReference type="InterPro" id="IPR000719">
    <property type="entry name" value="Prot_kinase_dom"/>
</dbReference>
<evidence type="ECO:0000256" key="9">
    <source>
        <dbReference type="ARBA" id="ARBA00022989"/>
    </source>
</evidence>
<evidence type="ECO:0000256" key="1">
    <source>
        <dbReference type="ARBA" id="ARBA00004167"/>
    </source>
</evidence>
<evidence type="ECO:0000259" key="14">
    <source>
        <dbReference type="PROSITE" id="PS50011"/>
    </source>
</evidence>
<name>A0AAN8ZA44_9MAGN</name>
<evidence type="ECO:0000313" key="15">
    <source>
        <dbReference type="EMBL" id="KAK6930362.1"/>
    </source>
</evidence>
<dbReference type="InterPro" id="IPR011009">
    <property type="entry name" value="Kinase-like_dom_sf"/>
</dbReference>
<evidence type="ECO:0000256" key="11">
    <source>
        <dbReference type="PROSITE-ProRule" id="PRU10141"/>
    </source>
</evidence>
<dbReference type="GO" id="GO:0016020">
    <property type="term" value="C:membrane"/>
    <property type="evidence" value="ECO:0007669"/>
    <property type="project" value="UniProtKB-SubCell"/>
</dbReference>
<comment type="caution">
    <text evidence="15">The sequence shown here is derived from an EMBL/GenBank/DDBJ whole genome shotgun (WGS) entry which is preliminary data.</text>
</comment>
<evidence type="ECO:0000256" key="5">
    <source>
        <dbReference type="ARBA" id="ARBA00022692"/>
    </source>
</evidence>
<organism evidence="15 16">
    <name type="scientific">Dillenia turbinata</name>
    <dbReference type="NCBI Taxonomy" id="194707"/>
    <lineage>
        <taxon>Eukaryota</taxon>
        <taxon>Viridiplantae</taxon>
        <taxon>Streptophyta</taxon>
        <taxon>Embryophyta</taxon>
        <taxon>Tracheophyta</taxon>
        <taxon>Spermatophyta</taxon>
        <taxon>Magnoliopsida</taxon>
        <taxon>eudicotyledons</taxon>
        <taxon>Gunneridae</taxon>
        <taxon>Pentapetalae</taxon>
        <taxon>Dilleniales</taxon>
        <taxon>Dilleniaceae</taxon>
        <taxon>Dillenia</taxon>
    </lineage>
</organism>
<dbReference type="EC" id="2.7.11.1" evidence="2"/>
<keyword evidence="9 13" id="KW-1133">Transmembrane helix</keyword>
<dbReference type="PANTHER" id="PTHR47984:SF14">
    <property type="entry name" value="OS01G0323000 PROTEIN"/>
    <property type="match status" value="1"/>
</dbReference>
<dbReference type="InterPro" id="IPR017441">
    <property type="entry name" value="Protein_kinase_ATP_BS"/>
</dbReference>
<dbReference type="EMBL" id="JBAMMX010000012">
    <property type="protein sequence ID" value="KAK6930362.1"/>
    <property type="molecule type" value="Genomic_DNA"/>
</dbReference>
<keyword evidence="5 13" id="KW-0812">Transmembrane</keyword>
<evidence type="ECO:0000256" key="13">
    <source>
        <dbReference type="SAM" id="Phobius"/>
    </source>
</evidence>
<dbReference type="PANTHER" id="PTHR47984">
    <property type="entry name" value="OS01G0323000 PROTEIN"/>
    <property type="match status" value="1"/>
</dbReference>
<sequence length="394" mass="43741">MNMATDLNTELSKETFVGLKLWELICMIVGLFIALFFLVLFICLASRKKSRRSTNILPVSHTQAISEDIKEIRVDQVSARNFPPQDGGHLCLQDKFSDEDSGRVLVNSYADRIKNGETNSRSGSFTILDKDGDNSHSGGEDGGSGPFTASRPSSHPINVTSPLSGLPEFSHLGWGYWFTLRDLEVATNRFSKDSVIGEGGYGVVYLGCLINGAFVAVKKILNNLGQEEKEFRTEVEAIGHVRHKNLVRLLGYCIEGTHRYVAPEYANAGLLNEKSDIYSFGVLLLEAITGRAPVDYGRLAQEVNLVDWLKMMVGNQRSEEVVDPNMGTRPSTRALKRALLTALRCVDPDAEKRPKMSQHRKHRRNQEGRTDAESLGENSDTDKSDNPDNGSYRT</sequence>
<keyword evidence="7 15" id="KW-0418">Kinase</keyword>
<keyword evidence="4" id="KW-0808">Transferase</keyword>
<dbReference type="Gene3D" id="1.10.510.10">
    <property type="entry name" value="Transferase(Phosphotransferase) domain 1"/>
    <property type="match status" value="1"/>
</dbReference>
<dbReference type="SUPFAM" id="SSF56112">
    <property type="entry name" value="Protein kinase-like (PK-like)"/>
    <property type="match status" value="1"/>
</dbReference>
<dbReference type="GO" id="GO:0004674">
    <property type="term" value="F:protein serine/threonine kinase activity"/>
    <property type="evidence" value="ECO:0007669"/>
    <property type="project" value="UniProtKB-EC"/>
</dbReference>
<keyword evidence="10 13" id="KW-0472">Membrane</keyword>
<accession>A0AAN8ZA44</accession>
<gene>
    <name evidence="15" type="ORF">RJ641_004456</name>
</gene>
<dbReference type="PROSITE" id="PS00107">
    <property type="entry name" value="PROTEIN_KINASE_ATP"/>
    <property type="match status" value="1"/>
</dbReference>
<feature type="domain" description="Protein kinase" evidence="14">
    <location>
        <begin position="190"/>
        <end position="394"/>
    </location>
</feature>
<evidence type="ECO:0000313" key="16">
    <source>
        <dbReference type="Proteomes" id="UP001370490"/>
    </source>
</evidence>
<evidence type="ECO:0000256" key="6">
    <source>
        <dbReference type="ARBA" id="ARBA00022741"/>
    </source>
</evidence>
<dbReference type="AlphaFoldDB" id="A0AAN8ZA44"/>
<dbReference type="InterPro" id="IPR052232">
    <property type="entry name" value="RLK_Ser/Thr-Kinase"/>
</dbReference>
<feature type="region of interest" description="Disordered" evidence="12">
    <location>
        <begin position="347"/>
        <end position="394"/>
    </location>
</feature>
<evidence type="ECO:0000256" key="8">
    <source>
        <dbReference type="ARBA" id="ARBA00022840"/>
    </source>
</evidence>
<keyword evidence="6 11" id="KW-0547">Nucleotide-binding</keyword>
<evidence type="ECO:0000256" key="10">
    <source>
        <dbReference type="ARBA" id="ARBA00023136"/>
    </source>
</evidence>
<dbReference type="Proteomes" id="UP001370490">
    <property type="component" value="Unassembled WGS sequence"/>
</dbReference>
<feature type="compositionally biased region" description="Polar residues" evidence="12">
    <location>
        <begin position="150"/>
        <end position="159"/>
    </location>
</feature>
<dbReference type="FunFam" id="3.30.200.20:FF:000178">
    <property type="entry name" value="serine/threonine-protein kinase PBS1-like"/>
    <property type="match status" value="1"/>
</dbReference>
<feature type="compositionally biased region" description="Basic residues" evidence="12">
    <location>
        <begin position="355"/>
        <end position="364"/>
    </location>
</feature>